<evidence type="ECO:0000256" key="1">
    <source>
        <dbReference type="ARBA" id="ARBA00023015"/>
    </source>
</evidence>
<dbReference type="AlphaFoldDB" id="A0A4R8A577"/>
<keyword evidence="5" id="KW-1185">Reference proteome</keyword>
<organism evidence="4 5">
    <name type="scientific">Breznakia blatticola</name>
    <dbReference type="NCBI Taxonomy" id="1754012"/>
    <lineage>
        <taxon>Bacteria</taxon>
        <taxon>Bacillati</taxon>
        <taxon>Bacillota</taxon>
        <taxon>Erysipelotrichia</taxon>
        <taxon>Erysipelotrichales</taxon>
        <taxon>Erysipelotrichaceae</taxon>
        <taxon>Breznakia</taxon>
    </lineage>
</organism>
<sequence length="135" mass="15463">MTQEILTKRQLDILKIFKQHPNEYFSANDFVNTMNVSHRTIQNDMKQLKKELAKLDFATLDSATSKGTKLVVHDRDAFDDFIDHAETTIDGNSLAYQQGRINKLLLKLLRQRQPLSLQALADSVFVSKSTILKDL</sequence>
<feature type="domain" description="Helix-turn-helix type 11" evidence="3">
    <location>
        <begin position="9"/>
        <end position="55"/>
    </location>
</feature>
<accession>A0A4R8A577</accession>
<evidence type="ECO:0000259" key="3">
    <source>
        <dbReference type="Pfam" id="PF08279"/>
    </source>
</evidence>
<protein>
    <submittedName>
        <fullName evidence="4">HTH domain-containing protein</fullName>
    </submittedName>
</protein>
<keyword evidence="2" id="KW-0804">Transcription</keyword>
<evidence type="ECO:0000313" key="4">
    <source>
        <dbReference type="EMBL" id="TDW25509.1"/>
    </source>
</evidence>
<dbReference type="Gene3D" id="1.10.10.10">
    <property type="entry name" value="Winged helix-like DNA-binding domain superfamily/Winged helix DNA-binding domain"/>
    <property type="match status" value="2"/>
</dbReference>
<reference evidence="4 5" key="1">
    <citation type="submission" date="2019-03" db="EMBL/GenBank/DDBJ databases">
        <title>Genomic Encyclopedia of Type Strains, Phase IV (KMG-IV): sequencing the most valuable type-strain genomes for metagenomic binning, comparative biology and taxonomic classification.</title>
        <authorList>
            <person name="Goeker M."/>
        </authorList>
    </citation>
    <scope>NUCLEOTIDE SEQUENCE [LARGE SCALE GENOMIC DNA]</scope>
    <source>
        <strain evidence="4 5">DSM 28867</strain>
    </source>
</reference>
<evidence type="ECO:0000256" key="2">
    <source>
        <dbReference type="ARBA" id="ARBA00023163"/>
    </source>
</evidence>
<proteinExistence type="predicted"/>
<gene>
    <name evidence="4" type="ORF">EDD63_10436</name>
</gene>
<dbReference type="OrthoDB" id="9815009at2"/>
<dbReference type="PANTHER" id="PTHR30185">
    <property type="entry name" value="CRYPTIC BETA-GLUCOSIDE BGL OPERON ANTITERMINATOR"/>
    <property type="match status" value="1"/>
</dbReference>
<dbReference type="InterPro" id="IPR050661">
    <property type="entry name" value="BglG_antiterminators"/>
</dbReference>
<dbReference type="RefSeq" id="WP_134168023.1">
    <property type="nucleotide sequence ID" value="NZ_SODD01000004.1"/>
</dbReference>
<dbReference type="InterPro" id="IPR013196">
    <property type="entry name" value="HTH_11"/>
</dbReference>
<dbReference type="Pfam" id="PF08279">
    <property type="entry name" value="HTH_11"/>
    <property type="match status" value="1"/>
</dbReference>
<keyword evidence="1" id="KW-0805">Transcription regulation</keyword>
<dbReference type="EMBL" id="SODD01000004">
    <property type="protein sequence ID" value="TDW25509.1"/>
    <property type="molecule type" value="Genomic_DNA"/>
</dbReference>
<evidence type="ECO:0000313" key="5">
    <source>
        <dbReference type="Proteomes" id="UP000294743"/>
    </source>
</evidence>
<comment type="caution">
    <text evidence="4">The sequence shown here is derived from an EMBL/GenBank/DDBJ whole genome shotgun (WGS) entry which is preliminary data.</text>
</comment>
<dbReference type="Proteomes" id="UP000294743">
    <property type="component" value="Unassembled WGS sequence"/>
</dbReference>
<name>A0A4R8A577_9FIRM</name>
<dbReference type="PANTHER" id="PTHR30185:SF18">
    <property type="entry name" value="TRANSCRIPTIONAL REGULATOR MTLR"/>
    <property type="match status" value="1"/>
</dbReference>
<dbReference type="InterPro" id="IPR036388">
    <property type="entry name" value="WH-like_DNA-bd_sf"/>
</dbReference>